<evidence type="ECO:0000313" key="3">
    <source>
        <dbReference type="Proteomes" id="UP001500393"/>
    </source>
</evidence>
<comment type="caution">
    <text evidence="2">The sequence shown here is derived from an EMBL/GenBank/DDBJ whole genome shotgun (WGS) entry which is preliminary data.</text>
</comment>
<organism evidence="2 3">
    <name type="scientific">Kribbella sancticallisti</name>
    <dbReference type="NCBI Taxonomy" id="460087"/>
    <lineage>
        <taxon>Bacteria</taxon>
        <taxon>Bacillati</taxon>
        <taxon>Actinomycetota</taxon>
        <taxon>Actinomycetes</taxon>
        <taxon>Propionibacteriales</taxon>
        <taxon>Kribbellaceae</taxon>
        <taxon>Kribbella</taxon>
    </lineage>
</organism>
<evidence type="ECO:0008006" key="4">
    <source>
        <dbReference type="Google" id="ProtNLM"/>
    </source>
</evidence>
<evidence type="ECO:0000256" key="1">
    <source>
        <dbReference type="SAM" id="Phobius"/>
    </source>
</evidence>
<proteinExistence type="predicted"/>
<gene>
    <name evidence="2" type="ORF">GCM10009789_71650</name>
</gene>
<feature type="transmembrane region" description="Helical" evidence="1">
    <location>
        <begin position="81"/>
        <end position="101"/>
    </location>
</feature>
<reference evidence="3" key="1">
    <citation type="journal article" date="2019" name="Int. J. Syst. Evol. Microbiol.">
        <title>The Global Catalogue of Microorganisms (GCM) 10K type strain sequencing project: providing services to taxonomists for standard genome sequencing and annotation.</title>
        <authorList>
            <consortium name="The Broad Institute Genomics Platform"/>
            <consortium name="The Broad Institute Genome Sequencing Center for Infectious Disease"/>
            <person name="Wu L."/>
            <person name="Ma J."/>
        </authorList>
    </citation>
    <scope>NUCLEOTIDE SEQUENCE [LARGE SCALE GENOMIC DNA]</scope>
    <source>
        <strain evidence="3">JCM 14969</strain>
    </source>
</reference>
<keyword evidence="1" id="KW-0812">Transmembrane</keyword>
<sequence length="116" mass="12445">MFGVSLSATAVTLGAARVQNDSLATVLGREGELLGGPITGLNTKRYALGLVPIGDAFLAWSATARPFVAVEQPKLSSGNSWWWLPWLLLVWLPSLVLWGVVRASSRRVDGRGTADR</sequence>
<dbReference type="Proteomes" id="UP001500393">
    <property type="component" value="Unassembled WGS sequence"/>
</dbReference>
<protein>
    <recommendedName>
        <fullName evidence="4">ABC-2 type transport system permease protein</fullName>
    </recommendedName>
</protein>
<dbReference type="EMBL" id="BAAAOS010000056">
    <property type="protein sequence ID" value="GAA1606999.1"/>
    <property type="molecule type" value="Genomic_DNA"/>
</dbReference>
<accession>A0ABP4QDT1</accession>
<keyword evidence="1" id="KW-0472">Membrane</keyword>
<evidence type="ECO:0000313" key="2">
    <source>
        <dbReference type="EMBL" id="GAA1606999.1"/>
    </source>
</evidence>
<keyword evidence="3" id="KW-1185">Reference proteome</keyword>
<keyword evidence="1" id="KW-1133">Transmembrane helix</keyword>
<name>A0ABP4QDT1_9ACTN</name>